<accession>A0A517L2F5</accession>
<dbReference type="STRING" id="50376.A0A517L2F5"/>
<dbReference type="AlphaFoldDB" id="A0A517L2F5"/>
<dbReference type="PANTHER" id="PTHR24148">
    <property type="entry name" value="ANKYRIN REPEAT DOMAIN-CONTAINING PROTEIN 39 HOMOLOG-RELATED"/>
    <property type="match status" value="1"/>
</dbReference>
<feature type="region of interest" description="Disordered" evidence="1">
    <location>
        <begin position="1"/>
        <end position="84"/>
    </location>
</feature>
<protein>
    <recommendedName>
        <fullName evidence="2">Heterokaryon incompatibility domain-containing protein</fullName>
    </recommendedName>
</protein>
<dbReference type="InterPro" id="IPR010730">
    <property type="entry name" value="HET"/>
</dbReference>
<sequence length="779" mass="88092">MVCPQPTTPPRQNLKRGQSPNQLPSPSAGGSRKRLKSRASVGSDSDTEGPVDYQDFLVSKYQGGGFSGRERSEGPQSKPEEHGADVEVPYDYNSAPLFSGADNKSNKIRILVVHGGPPSSPLECNLKIRHEEDYEALSYVWGQDVPEDEKERIRIHSQDGSTSVLLITPNLAKALKQLRYPNQARVFWVDAVCMNQADHREKDNQVPLMAKIYSMAKNVCVWLGDPAKDTPLGLNLARTIRYLRNYNTFVEKYTDLASWEALVDLMKRNWFGRRWVVQEIAMAKTATLHCGKWELTWSEFSDAVSLFQEMEDRVRRKFKVSEEHNFPNNYFGHVKAFRASRLVENVNQLIQKDESGMVMRKLATLEGLVSNLTSFQSSEPHDTVYAVLSLANDIPNSEPSSNSKATVDTIRQTPLPDMSATVYRAIQAMKPVNYPVNYKLPFDIVARDFLNIVTKKSNCLDMILRPWAPEPPVQRQNRNARHMIKSSCSAGHVGHAMDKIEPANRIAKSSHPYPSWIRSLRYLPYVPDRNGHFVRANADTLVGPPDKKVYSASGKYPAKWEFGRDSTRWTLKAKGFPLEEVGDVMDPAIAGVVPDSWFECGDWFLEDNEMPPQDFWRTIVADRDAKGEKCPSWYAQACKVAFEEKSRGGDAAITQMKNSINSQIVEAYLDRVQSVIWGRRLIRTKENGWLGLAANKPRAVEPGDVVCILFGCSVPVILRKHEDKYDGKDDGKHDDKHEGDGVSVWYELIGECYIHGMMNGDALRFRTDAKIKDVEFEIR</sequence>
<dbReference type="PANTHER" id="PTHR24148:SF64">
    <property type="entry name" value="HETEROKARYON INCOMPATIBILITY DOMAIN-CONTAINING PROTEIN"/>
    <property type="match status" value="1"/>
</dbReference>
<dbReference type="Pfam" id="PF06985">
    <property type="entry name" value="HET"/>
    <property type="match status" value="1"/>
</dbReference>
<dbReference type="Proteomes" id="UP000316270">
    <property type="component" value="Chromosome 3"/>
</dbReference>
<keyword evidence="4" id="KW-1185">Reference proteome</keyword>
<feature type="compositionally biased region" description="Basic and acidic residues" evidence="1">
    <location>
        <begin position="68"/>
        <end position="84"/>
    </location>
</feature>
<gene>
    <name evidence="3" type="ORF">FKW77_010499</name>
</gene>
<evidence type="ECO:0000256" key="1">
    <source>
        <dbReference type="SAM" id="MobiDB-lite"/>
    </source>
</evidence>
<organism evidence="3 4">
    <name type="scientific">Venturia effusa</name>
    <dbReference type="NCBI Taxonomy" id="50376"/>
    <lineage>
        <taxon>Eukaryota</taxon>
        <taxon>Fungi</taxon>
        <taxon>Dikarya</taxon>
        <taxon>Ascomycota</taxon>
        <taxon>Pezizomycotina</taxon>
        <taxon>Dothideomycetes</taxon>
        <taxon>Pleosporomycetidae</taxon>
        <taxon>Venturiales</taxon>
        <taxon>Venturiaceae</taxon>
        <taxon>Venturia</taxon>
    </lineage>
</organism>
<feature type="compositionally biased region" description="Polar residues" evidence="1">
    <location>
        <begin position="15"/>
        <end position="25"/>
    </location>
</feature>
<dbReference type="InterPro" id="IPR052895">
    <property type="entry name" value="HetReg/Transcr_Mod"/>
</dbReference>
<name>A0A517L2F5_9PEZI</name>
<evidence type="ECO:0000313" key="4">
    <source>
        <dbReference type="Proteomes" id="UP000316270"/>
    </source>
</evidence>
<evidence type="ECO:0000313" key="3">
    <source>
        <dbReference type="EMBL" id="QDS69815.1"/>
    </source>
</evidence>
<dbReference type="EMBL" id="CP042187">
    <property type="protein sequence ID" value="QDS69815.1"/>
    <property type="molecule type" value="Genomic_DNA"/>
</dbReference>
<proteinExistence type="predicted"/>
<reference evidence="3 4" key="1">
    <citation type="submission" date="2019-07" db="EMBL/GenBank/DDBJ databases">
        <title>Finished genome of Venturia effusa.</title>
        <authorList>
            <person name="Young C.A."/>
            <person name="Cox M.P."/>
            <person name="Ganley A.R.D."/>
            <person name="David W.J."/>
        </authorList>
    </citation>
    <scope>NUCLEOTIDE SEQUENCE [LARGE SCALE GENOMIC DNA]</scope>
    <source>
        <strain evidence="4">albino</strain>
    </source>
</reference>
<evidence type="ECO:0000259" key="2">
    <source>
        <dbReference type="Pfam" id="PF06985"/>
    </source>
</evidence>
<feature type="domain" description="Heterokaryon incompatibility" evidence="2">
    <location>
        <begin position="134"/>
        <end position="279"/>
    </location>
</feature>
<dbReference type="OrthoDB" id="3477286at2759"/>